<name>A0A9P7IZ98_9AGAM</name>
<evidence type="ECO:0000256" key="1">
    <source>
        <dbReference type="SAM" id="MobiDB-lite"/>
    </source>
</evidence>
<keyword evidence="4" id="KW-1185">Reference proteome</keyword>
<dbReference type="PANTHER" id="PTHR33096:SF1">
    <property type="entry name" value="CXC1-LIKE CYSTEINE CLUSTER ASSOCIATED WITH KDZ TRANSPOSASES DOMAIN-CONTAINING PROTEIN"/>
    <property type="match status" value="1"/>
</dbReference>
<dbReference type="AlphaFoldDB" id="A0A9P7IZ98"/>
<reference evidence="3" key="1">
    <citation type="journal article" date="2020" name="New Phytol.">
        <title>Comparative genomics reveals dynamic genome evolution in host specialist ectomycorrhizal fungi.</title>
        <authorList>
            <person name="Lofgren L.A."/>
            <person name="Nguyen N.H."/>
            <person name="Vilgalys R."/>
            <person name="Ruytinx J."/>
            <person name="Liao H.L."/>
            <person name="Branco S."/>
            <person name="Kuo A."/>
            <person name="LaButti K."/>
            <person name="Lipzen A."/>
            <person name="Andreopoulos W."/>
            <person name="Pangilinan J."/>
            <person name="Riley R."/>
            <person name="Hundley H."/>
            <person name="Na H."/>
            <person name="Barry K."/>
            <person name="Grigoriev I.V."/>
            <person name="Stajich J.E."/>
            <person name="Kennedy P.G."/>
        </authorList>
    </citation>
    <scope>NUCLEOTIDE SEQUENCE</scope>
    <source>
        <strain evidence="3">S12</strain>
    </source>
</reference>
<dbReference type="Proteomes" id="UP000719766">
    <property type="component" value="Unassembled WGS sequence"/>
</dbReference>
<comment type="caution">
    <text evidence="3">The sequence shown here is derived from an EMBL/GenBank/DDBJ whole genome shotgun (WGS) entry which is preliminary data.</text>
</comment>
<evidence type="ECO:0000313" key="4">
    <source>
        <dbReference type="Proteomes" id="UP000719766"/>
    </source>
</evidence>
<feature type="region of interest" description="Disordered" evidence="1">
    <location>
        <begin position="537"/>
        <end position="556"/>
    </location>
</feature>
<feature type="region of interest" description="Disordered" evidence="1">
    <location>
        <begin position="983"/>
        <end position="1004"/>
    </location>
</feature>
<dbReference type="EMBL" id="JABBWE010000014">
    <property type="protein sequence ID" value="KAG1798161.1"/>
    <property type="molecule type" value="Genomic_DNA"/>
</dbReference>
<evidence type="ECO:0000313" key="3">
    <source>
        <dbReference type="EMBL" id="KAG1798161.1"/>
    </source>
</evidence>
<sequence>MTWAAKKPKLQVEHFIQPSSTPAVKLIREYVFSNGRTTLQTGHVSLGEAALESEPDGSLYEPHAIQDWPDYNDWDEVSPFCDPPIIAGDVLQDKRKEYAADNLLLVWLLDRQFFLDETIFLEGRGHEGQRTVCRCGSEIEEPKYHCRDCFGMEMYCRHCIVERHQSSPLHVIEEWNGSFFQRTHLKSLGLRVQLGHPPSDHCYNPRPSTGNDFIVVDINGIHDVMLDFCGCHTAQLRYKQLLRVRWYPATTTDPQTAATFNVLEHYQLLSFESKISAYEFYHSLARCSDNTGLSPIKDRYSAFMRIVHEWRHLRQLRHSGRGHDPGGVAETKAGELAVVCPACPHAGKNLPQGWENSPPATRWLYALFIAIDANFRLKRKAVSSDQVDPGLNTGWAYFRSTCVSHNAVNMADTKSSRGLAATGIGTIDCARHEFKLPNGVGDLQKGERYLNMDYIVFSALVGFTVTVLNISYDIACQWSKNLWNRMEHMPARLHIPRDDVLVRYFVPKFHIAAHIAACQLTFSWNFTKWVGRTDGEAPERGWASANRVASSTKEIGPGTQCDTLDDHFGDWNWKKTTTLDSQGRTLKRKMENTIKWEREHRVAFLHSLLDEWGTEVEMWEEDNTRPNPFESKLAPITQAAVRSQLAELEAQELREGINHSLDDNVSPSVLISGGIELEDLQQWLKRDISDLSLHPTENQREAIIHRTNALHRRINSWTRYQQLYMPIVSMLRSSTNPSPGSPQTLKPQDFPLYLPSALLNHLDCNHRLMKHEWKLRQAQAHDALNELRSHLRLRSHIYKFKDKNLRGQAASTRAQNLIARVEAKKDAAVVRYSCRLDEMGWEATLRPLRHEDIRPMGDFTGDRTQGTGTISWIWLTTDVDTSPSENESVQDCVHIKWCKARARAARWSEEVELLAEEMRRVLAFLEWQGSWWHQRTMLCSSEKTTEQEGLQAYAYRQAALRSAMRTSFQARWSFVSHLSSMSSTPASEDDSGPSIDAPPAVMEF</sequence>
<dbReference type="RefSeq" id="XP_041162972.1">
    <property type="nucleotide sequence ID" value="XM_041304949.1"/>
</dbReference>
<protein>
    <recommendedName>
        <fullName evidence="2">CxC2-like cysteine cluster KDZ transposase-associated domain-containing protein</fullName>
    </recommendedName>
</protein>
<dbReference type="Pfam" id="PF18758">
    <property type="entry name" value="KDZ"/>
    <property type="match status" value="1"/>
</dbReference>
<feature type="domain" description="CxC2-like cysteine cluster KDZ transposase-associated" evidence="2">
    <location>
        <begin position="185"/>
        <end position="292"/>
    </location>
</feature>
<evidence type="ECO:0000259" key="2">
    <source>
        <dbReference type="Pfam" id="PF18803"/>
    </source>
</evidence>
<dbReference type="OrthoDB" id="3261436at2759"/>
<dbReference type="GeneID" id="64598713"/>
<gene>
    <name evidence="3" type="ORF">HD556DRAFT_1430926</name>
</gene>
<dbReference type="Pfam" id="PF18803">
    <property type="entry name" value="CxC2"/>
    <property type="match status" value="1"/>
</dbReference>
<accession>A0A9P7IZ98</accession>
<dbReference type="PANTHER" id="PTHR33096">
    <property type="entry name" value="CXC2 DOMAIN-CONTAINING PROTEIN"/>
    <property type="match status" value="1"/>
</dbReference>
<proteinExistence type="predicted"/>
<dbReference type="InterPro" id="IPR041457">
    <property type="entry name" value="CxC2_KDZ-assoc"/>
</dbReference>
<organism evidence="3 4">
    <name type="scientific">Suillus plorans</name>
    <dbReference type="NCBI Taxonomy" id="116603"/>
    <lineage>
        <taxon>Eukaryota</taxon>
        <taxon>Fungi</taxon>
        <taxon>Dikarya</taxon>
        <taxon>Basidiomycota</taxon>
        <taxon>Agaricomycotina</taxon>
        <taxon>Agaricomycetes</taxon>
        <taxon>Agaricomycetidae</taxon>
        <taxon>Boletales</taxon>
        <taxon>Suillineae</taxon>
        <taxon>Suillaceae</taxon>
        <taxon>Suillus</taxon>
    </lineage>
</organism>
<dbReference type="InterPro" id="IPR040521">
    <property type="entry name" value="KDZ"/>
</dbReference>